<proteinExistence type="predicted"/>
<organism evidence="1 2">
    <name type="scientific">Gigaspora margarita</name>
    <dbReference type="NCBI Taxonomy" id="4874"/>
    <lineage>
        <taxon>Eukaryota</taxon>
        <taxon>Fungi</taxon>
        <taxon>Fungi incertae sedis</taxon>
        <taxon>Mucoromycota</taxon>
        <taxon>Glomeromycotina</taxon>
        <taxon>Glomeromycetes</taxon>
        <taxon>Diversisporales</taxon>
        <taxon>Gigasporaceae</taxon>
        <taxon>Gigaspora</taxon>
    </lineage>
</organism>
<feature type="non-terminal residue" evidence="1">
    <location>
        <position position="229"/>
    </location>
</feature>
<dbReference type="Pfam" id="PF25212">
    <property type="entry name" value="HVO_A0114"/>
    <property type="match status" value="1"/>
</dbReference>
<evidence type="ECO:0000313" key="2">
    <source>
        <dbReference type="Proteomes" id="UP000789901"/>
    </source>
</evidence>
<dbReference type="Proteomes" id="UP000789901">
    <property type="component" value="Unassembled WGS sequence"/>
</dbReference>
<gene>
    <name evidence="1" type="ORF">GMARGA_LOCUS41032</name>
</gene>
<accession>A0ABN7XAE4</accession>
<dbReference type="EMBL" id="CAJVQB010109349">
    <property type="protein sequence ID" value="CAG8852035.1"/>
    <property type="molecule type" value="Genomic_DNA"/>
</dbReference>
<keyword evidence="2" id="KW-1185">Reference proteome</keyword>
<protein>
    <submittedName>
        <fullName evidence="1">38841_t:CDS:1</fullName>
    </submittedName>
</protein>
<name>A0ABN7XAE4_GIGMA</name>
<sequence length="229" mass="26725">SEAQVQSLFLEKVKEKFGKPLQECFLTFEKLLKIFDVLVKKKPNSLTELVKLVKRNSNDVLKDADILENMGIIKLEKKGSEIRPVALYGRIAFDFGFQESSLKDLRIEGKIVNNLLENEQKEIFTRAHLCSSILISWLQREKVLIRKGKEDHYQKVRDLLRGSHPDSIDRYFVENFGPGSMYNMEGRMKATDKNFQELLELIEKAEKFIKEDLEKGTEFEGEFEEKFPE</sequence>
<feature type="non-terminal residue" evidence="1">
    <location>
        <position position="1"/>
    </location>
</feature>
<comment type="caution">
    <text evidence="1">The sequence shown here is derived from an EMBL/GenBank/DDBJ whole genome shotgun (WGS) entry which is preliminary data.</text>
</comment>
<evidence type="ECO:0000313" key="1">
    <source>
        <dbReference type="EMBL" id="CAG8852035.1"/>
    </source>
</evidence>
<reference evidence="1 2" key="1">
    <citation type="submission" date="2021-06" db="EMBL/GenBank/DDBJ databases">
        <authorList>
            <person name="Kallberg Y."/>
            <person name="Tangrot J."/>
            <person name="Rosling A."/>
        </authorList>
    </citation>
    <scope>NUCLEOTIDE SEQUENCE [LARGE SCALE GENOMIC DNA]</scope>
    <source>
        <strain evidence="1 2">120-4 pot B 10/14</strain>
    </source>
</reference>